<feature type="transmembrane region" description="Helical" evidence="5">
    <location>
        <begin position="184"/>
        <end position="205"/>
    </location>
</feature>
<feature type="transmembrane region" description="Helical" evidence="5">
    <location>
        <begin position="40"/>
        <end position="58"/>
    </location>
</feature>
<organism evidence="6 7">
    <name type="scientific">Babesia bovis</name>
    <dbReference type="NCBI Taxonomy" id="5865"/>
    <lineage>
        <taxon>Eukaryota</taxon>
        <taxon>Sar</taxon>
        <taxon>Alveolata</taxon>
        <taxon>Apicomplexa</taxon>
        <taxon>Aconoidasida</taxon>
        <taxon>Piroplasmida</taxon>
        <taxon>Babesiidae</taxon>
        <taxon>Babesia</taxon>
    </lineage>
</organism>
<evidence type="ECO:0000313" key="7">
    <source>
        <dbReference type="Proteomes" id="UP000002173"/>
    </source>
</evidence>
<dbReference type="VEuPathDB" id="PiroplasmaDB:BBOV_II003750"/>
<keyword evidence="4 5" id="KW-0472">Membrane</keyword>
<dbReference type="InParanoid" id="A7ATR9"/>
<name>A7ATR9_BABBO</name>
<dbReference type="Proteomes" id="UP000002173">
    <property type="component" value="Chromosome 2"/>
</dbReference>
<dbReference type="GeneID" id="5478127"/>
<feature type="transmembrane region" description="Helical" evidence="5">
    <location>
        <begin position="105"/>
        <end position="123"/>
    </location>
</feature>
<dbReference type="OMA" id="RIHQIAF"/>
<dbReference type="InterPro" id="IPR004254">
    <property type="entry name" value="AdipoR/HlyIII-related"/>
</dbReference>
<keyword evidence="2 5" id="KW-0812">Transmembrane</keyword>
<evidence type="ECO:0000256" key="2">
    <source>
        <dbReference type="ARBA" id="ARBA00022692"/>
    </source>
</evidence>
<evidence type="ECO:0000256" key="5">
    <source>
        <dbReference type="SAM" id="Phobius"/>
    </source>
</evidence>
<sequence length="247" mass="27588">MMTLRSTNSKLRASSYMNRMYGRDAKALWEKVPQAPHLRGYVHLVLALISPLLILWLMKCIIVKDYYPEYIVAFVCCILNFAASATLHYSRWNLNSLDLCLKADYAFIFLMIGGSATPATIAVTNDDLSVLTTLIQWIGISIGTVGALAFRFVTASPALRVIVYFAAGSPYVQLCRNLYKMKCFIGLLPSCMTLVIYMLGGVVYAKRAPNPIPKYVGFHEVFHMCCALALVTTFIGNHKITTFLNVM</sequence>
<dbReference type="KEGG" id="bbo:BBOV_II003750"/>
<dbReference type="eggNOG" id="KOG0748">
    <property type="taxonomic scope" value="Eukaryota"/>
</dbReference>
<keyword evidence="3 5" id="KW-1133">Transmembrane helix</keyword>
<evidence type="ECO:0000256" key="1">
    <source>
        <dbReference type="ARBA" id="ARBA00004141"/>
    </source>
</evidence>
<proteinExistence type="predicted"/>
<dbReference type="Pfam" id="PF03006">
    <property type="entry name" value="HlyIII"/>
    <property type="match status" value="1"/>
</dbReference>
<feature type="transmembrane region" description="Helical" evidence="5">
    <location>
        <begin position="130"/>
        <end position="149"/>
    </location>
</feature>
<evidence type="ECO:0000313" key="6">
    <source>
        <dbReference type="EMBL" id="EDO06330.1"/>
    </source>
</evidence>
<keyword evidence="7" id="KW-1185">Reference proteome</keyword>
<gene>
    <name evidence="6" type="ORF">BBOV_II003750</name>
</gene>
<feature type="transmembrane region" description="Helical" evidence="5">
    <location>
        <begin position="70"/>
        <end position="90"/>
    </location>
</feature>
<reference evidence="6 7" key="1">
    <citation type="journal article" date="2007" name="PLoS Pathog.">
        <title>Genome sequence of Babesia bovis and comparative analysis of apicomplexan hemoprotozoa.</title>
        <authorList>
            <person name="Brayton K.A."/>
            <person name="Lau A.O.T."/>
            <person name="Herndon D.R."/>
            <person name="Hannick L."/>
            <person name="Kappmeyer L.S."/>
            <person name="Berens S.J."/>
            <person name="Bidwell S.L."/>
            <person name="Brown W.C."/>
            <person name="Crabtree J."/>
            <person name="Fadrosh D."/>
            <person name="Feldblum T."/>
            <person name="Forberger H.A."/>
            <person name="Haas B.J."/>
            <person name="Howell J.M."/>
            <person name="Khouri H."/>
            <person name="Koo H."/>
            <person name="Mann D.J."/>
            <person name="Norimine J."/>
            <person name="Paulsen I.T."/>
            <person name="Radune D."/>
            <person name="Ren Q."/>
            <person name="Smith R.K. Jr."/>
            <person name="Suarez C.E."/>
            <person name="White O."/>
            <person name="Wortman J.R."/>
            <person name="Knowles D.P. Jr."/>
            <person name="McElwain T.F."/>
            <person name="Nene V.M."/>
        </authorList>
    </citation>
    <scope>NUCLEOTIDE SEQUENCE [LARGE SCALE GENOMIC DNA]</scope>
    <source>
        <strain evidence="6">T2Bo</strain>
    </source>
</reference>
<comment type="caution">
    <text evidence="6">The sequence shown here is derived from an EMBL/GenBank/DDBJ whole genome shotgun (WGS) entry which is preliminary data.</text>
</comment>
<dbReference type="STRING" id="5865.A7ATR9"/>
<comment type="subcellular location">
    <subcellularLocation>
        <location evidence="1">Membrane</location>
        <topology evidence="1">Multi-pass membrane protein</topology>
    </subcellularLocation>
</comment>
<feature type="transmembrane region" description="Helical" evidence="5">
    <location>
        <begin position="217"/>
        <end position="237"/>
    </location>
</feature>
<dbReference type="GO" id="GO:0016020">
    <property type="term" value="C:membrane"/>
    <property type="evidence" value="ECO:0007669"/>
    <property type="project" value="UniProtKB-SubCell"/>
</dbReference>
<dbReference type="EMBL" id="AAXT01000003">
    <property type="protein sequence ID" value="EDO06330.1"/>
    <property type="molecule type" value="Genomic_DNA"/>
</dbReference>
<accession>A7ATR9</accession>
<protein>
    <submittedName>
        <fullName evidence="6">Uncharacterized protein</fullName>
    </submittedName>
</protein>
<evidence type="ECO:0000256" key="4">
    <source>
        <dbReference type="ARBA" id="ARBA00023136"/>
    </source>
</evidence>
<evidence type="ECO:0000256" key="3">
    <source>
        <dbReference type="ARBA" id="ARBA00022989"/>
    </source>
</evidence>
<dbReference type="AlphaFoldDB" id="A7ATR9"/>